<keyword evidence="4" id="KW-1185">Reference proteome</keyword>
<dbReference type="NCBIfam" id="NF005559">
    <property type="entry name" value="PRK07231.1"/>
    <property type="match status" value="1"/>
</dbReference>
<dbReference type="Pfam" id="PF13561">
    <property type="entry name" value="adh_short_C2"/>
    <property type="match status" value="1"/>
</dbReference>
<evidence type="ECO:0000256" key="1">
    <source>
        <dbReference type="ARBA" id="ARBA00006484"/>
    </source>
</evidence>
<dbReference type="EC" id="1.1.1.47" evidence="3"/>
<dbReference type="Gene3D" id="3.40.50.720">
    <property type="entry name" value="NAD(P)-binding Rossmann-like Domain"/>
    <property type="match status" value="1"/>
</dbReference>
<evidence type="ECO:0000313" key="3">
    <source>
        <dbReference type="EMBL" id="QTN01013.1"/>
    </source>
</evidence>
<dbReference type="PANTHER" id="PTHR42760:SF133">
    <property type="entry name" value="3-OXOACYL-[ACYL-CARRIER-PROTEIN] REDUCTASE"/>
    <property type="match status" value="1"/>
</dbReference>
<dbReference type="InterPro" id="IPR002347">
    <property type="entry name" value="SDR_fam"/>
</dbReference>
<sequence>MPDLKDHVILITGANRGQGKAIAQHLAGLGARVGIGARNYAEAEKVAGSIGEDHAIPVQIDVTQESDWKAAVDKMVTKFKRIDVLVNNAGVLQRKPFMETTLEDYQQLIHVNQLGVFMGMQAVIPQMEKQQSGSIVNNVSISAFAPIRKSSAYAATKASVVAMSKAAAIELGPKGIRVNMVHPGGIETDMVKQGADVPAYYDSVPLGRIGKPVEVAQAVAFLASSESSYCTGTEMVVDGGMTLGTADE</sequence>
<dbReference type="PANTHER" id="PTHR42760">
    <property type="entry name" value="SHORT-CHAIN DEHYDROGENASES/REDUCTASES FAMILY MEMBER"/>
    <property type="match status" value="1"/>
</dbReference>
<comment type="similarity">
    <text evidence="1">Belongs to the short-chain dehydrogenases/reductases (SDR) family.</text>
</comment>
<protein>
    <submittedName>
        <fullName evidence="3">Glucose 1-dehydrogenase</fullName>
        <ecNumber evidence="3">1.1.1.47</ecNumber>
    </submittedName>
</protein>
<dbReference type="Proteomes" id="UP000665043">
    <property type="component" value="Chromosome"/>
</dbReference>
<dbReference type="GO" id="GO:0047936">
    <property type="term" value="F:glucose 1-dehydrogenase [NAD(P)+] activity"/>
    <property type="evidence" value="ECO:0007669"/>
    <property type="project" value="UniProtKB-EC"/>
</dbReference>
<keyword evidence="2 3" id="KW-0560">Oxidoreductase</keyword>
<dbReference type="InterPro" id="IPR020904">
    <property type="entry name" value="Sc_DH/Rdtase_CS"/>
</dbReference>
<dbReference type="RefSeq" id="WP_209366134.1">
    <property type="nucleotide sequence ID" value="NZ_CP046956.1"/>
</dbReference>
<evidence type="ECO:0000313" key="4">
    <source>
        <dbReference type="Proteomes" id="UP000665043"/>
    </source>
</evidence>
<name>A0ABX7VVL8_9BACI</name>
<gene>
    <name evidence="3" type="ORF">ERJ70_17995</name>
</gene>
<dbReference type="EMBL" id="CP046956">
    <property type="protein sequence ID" value="QTN01013.1"/>
    <property type="molecule type" value="Genomic_DNA"/>
</dbReference>
<dbReference type="InterPro" id="IPR036291">
    <property type="entry name" value="NAD(P)-bd_dom_sf"/>
</dbReference>
<organism evidence="3 4">
    <name type="scientific">Sediminibacillus dalangtanensis</name>
    <dbReference type="NCBI Taxonomy" id="2729421"/>
    <lineage>
        <taxon>Bacteria</taxon>
        <taxon>Bacillati</taxon>
        <taxon>Bacillota</taxon>
        <taxon>Bacilli</taxon>
        <taxon>Bacillales</taxon>
        <taxon>Bacillaceae</taxon>
        <taxon>Sediminibacillus</taxon>
    </lineage>
</organism>
<dbReference type="PRINTS" id="PR00081">
    <property type="entry name" value="GDHRDH"/>
</dbReference>
<proteinExistence type="inferred from homology"/>
<reference evidence="3 4" key="1">
    <citation type="submission" date="2019-12" db="EMBL/GenBank/DDBJ databases">
        <title>The whole genome sequencing of a strain isolated from a Mars analog, Dalangtan Playa.</title>
        <authorList>
            <person name="Huang T."/>
        </authorList>
    </citation>
    <scope>NUCLEOTIDE SEQUENCE [LARGE SCALE GENOMIC DNA]</scope>
    <source>
        <strain evidence="3 4">DP4-553-S</strain>
    </source>
</reference>
<evidence type="ECO:0000256" key="2">
    <source>
        <dbReference type="ARBA" id="ARBA00023002"/>
    </source>
</evidence>
<accession>A0ABX7VVL8</accession>
<dbReference type="PRINTS" id="PR00080">
    <property type="entry name" value="SDRFAMILY"/>
</dbReference>
<dbReference type="SUPFAM" id="SSF51735">
    <property type="entry name" value="NAD(P)-binding Rossmann-fold domains"/>
    <property type="match status" value="1"/>
</dbReference>
<dbReference type="CDD" id="cd05233">
    <property type="entry name" value="SDR_c"/>
    <property type="match status" value="1"/>
</dbReference>
<dbReference type="PROSITE" id="PS00061">
    <property type="entry name" value="ADH_SHORT"/>
    <property type="match status" value="1"/>
</dbReference>